<feature type="active site" description="Proton donor" evidence="1">
    <location>
        <position position="53"/>
    </location>
</feature>
<name>A0A914C788_9BILA</name>
<dbReference type="PANTHER" id="PTHR11732">
    <property type="entry name" value="ALDO/KETO REDUCTASE"/>
    <property type="match status" value="1"/>
</dbReference>
<dbReference type="SUPFAM" id="SSF51430">
    <property type="entry name" value="NAD(P)-linked oxidoreductase"/>
    <property type="match status" value="1"/>
</dbReference>
<evidence type="ECO:0000313" key="6">
    <source>
        <dbReference type="WBParaSite" id="ACRNAN_Path_378.g1446.t1"/>
    </source>
</evidence>
<dbReference type="InterPro" id="IPR020471">
    <property type="entry name" value="AKR"/>
</dbReference>
<evidence type="ECO:0000259" key="4">
    <source>
        <dbReference type="Pfam" id="PF00248"/>
    </source>
</evidence>
<feature type="site" description="Lowers pKa of active site Tyr" evidence="3">
    <location>
        <position position="82"/>
    </location>
</feature>
<sequence>MTTPLPKLTLNNGVQFPNLGYGTGLLTDAEQLKKCLAVAIESGYRNIDTAQMYANEHIIGEFLDENIKSGKLKREDVFITTKLAFFYHQPEEAEKSIEESLRKLKTDYIDCFLIHWPSPLKPAPEPGTSFQDYFAKLAKGEVEFDLTPHIETWKVLEKFYKQGVFKAIGISNFNEKQIQDLYEKAEIKPQNLQRGIAVVPKSGNLERIRSNQQVFDFELTNEEMEKFKGIKGEKKIFDLEILKNHPYYPF</sequence>
<dbReference type="PIRSF" id="PIRSF000097">
    <property type="entry name" value="AKR"/>
    <property type="match status" value="1"/>
</dbReference>
<dbReference type="PRINTS" id="PR00069">
    <property type="entry name" value="ALDKETRDTASE"/>
</dbReference>
<protein>
    <submittedName>
        <fullName evidence="6">NADP-dependent oxidoreductase domain-containing protein</fullName>
    </submittedName>
</protein>
<dbReference type="Gene3D" id="3.20.20.100">
    <property type="entry name" value="NADP-dependent oxidoreductase domain"/>
    <property type="match status" value="2"/>
</dbReference>
<proteinExistence type="predicted"/>
<dbReference type="Proteomes" id="UP000887540">
    <property type="component" value="Unplaced"/>
</dbReference>
<dbReference type="AlphaFoldDB" id="A0A914C788"/>
<dbReference type="PROSITE" id="PS00062">
    <property type="entry name" value="ALDOKETO_REDUCTASE_2"/>
    <property type="match status" value="1"/>
</dbReference>
<dbReference type="InterPro" id="IPR018170">
    <property type="entry name" value="Aldo/ket_reductase_CS"/>
</dbReference>
<evidence type="ECO:0000256" key="2">
    <source>
        <dbReference type="PIRSR" id="PIRSR000097-2"/>
    </source>
</evidence>
<evidence type="ECO:0000313" key="5">
    <source>
        <dbReference type="Proteomes" id="UP000887540"/>
    </source>
</evidence>
<feature type="binding site" evidence="2">
    <location>
        <position position="115"/>
    </location>
    <ligand>
        <name>substrate</name>
    </ligand>
</feature>
<reference evidence="6" key="1">
    <citation type="submission" date="2022-11" db="UniProtKB">
        <authorList>
            <consortium name="WormBaseParasite"/>
        </authorList>
    </citation>
    <scope>IDENTIFICATION</scope>
</reference>
<keyword evidence="5" id="KW-1185">Reference proteome</keyword>
<dbReference type="Pfam" id="PF00248">
    <property type="entry name" value="Aldo_ket_red"/>
    <property type="match status" value="1"/>
</dbReference>
<dbReference type="WBParaSite" id="ACRNAN_Path_378.g1446.t1">
    <property type="protein sequence ID" value="ACRNAN_Path_378.g1446.t1"/>
    <property type="gene ID" value="ACRNAN_Path_378.g1446"/>
</dbReference>
<dbReference type="InterPro" id="IPR023210">
    <property type="entry name" value="NADP_OxRdtase_dom"/>
</dbReference>
<organism evidence="5 6">
    <name type="scientific">Acrobeloides nanus</name>
    <dbReference type="NCBI Taxonomy" id="290746"/>
    <lineage>
        <taxon>Eukaryota</taxon>
        <taxon>Metazoa</taxon>
        <taxon>Ecdysozoa</taxon>
        <taxon>Nematoda</taxon>
        <taxon>Chromadorea</taxon>
        <taxon>Rhabditida</taxon>
        <taxon>Tylenchina</taxon>
        <taxon>Cephalobomorpha</taxon>
        <taxon>Cephaloboidea</taxon>
        <taxon>Cephalobidae</taxon>
        <taxon>Acrobeloides</taxon>
    </lineage>
</organism>
<evidence type="ECO:0000256" key="1">
    <source>
        <dbReference type="PIRSR" id="PIRSR000097-1"/>
    </source>
</evidence>
<dbReference type="InterPro" id="IPR036812">
    <property type="entry name" value="NAD(P)_OxRdtase_dom_sf"/>
</dbReference>
<dbReference type="CDD" id="cd19071">
    <property type="entry name" value="AKR_AKR1-5-like"/>
    <property type="match status" value="1"/>
</dbReference>
<accession>A0A914C788</accession>
<feature type="domain" description="NADP-dependent oxidoreductase" evidence="4">
    <location>
        <begin position="19"/>
        <end position="192"/>
    </location>
</feature>
<dbReference type="GO" id="GO:0016491">
    <property type="term" value="F:oxidoreductase activity"/>
    <property type="evidence" value="ECO:0007669"/>
    <property type="project" value="InterPro"/>
</dbReference>
<evidence type="ECO:0000256" key="3">
    <source>
        <dbReference type="PIRSR" id="PIRSR000097-3"/>
    </source>
</evidence>